<comment type="caution">
    <text evidence="2">The sequence shown here is derived from an EMBL/GenBank/DDBJ whole genome shotgun (WGS) entry which is preliminary data.</text>
</comment>
<evidence type="ECO:0000256" key="1">
    <source>
        <dbReference type="SAM" id="MobiDB-lite"/>
    </source>
</evidence>
<dbReference type="EMBL" id="JACBKZ010000010">
    <property type="protein sequence ID" value="KAF5939987.1"/>
    <property type="molecule type" value="Genomic_DNA"/>
</dbReference>
<dbReference type="Proteomes" id="UP000593564">
    <property type="component" value="Unassembled WGS sequence"/>
</dbReference>
<evidence type="ECO:0000313" key="2">
    <source>
        <dbReference type="EMBL" id="KAF5939987.1"/>
    </source>
</evidence>
<accession>A0A7J7GHL6</accession>
<organism evidence="2 3">
    <name type="scientific">Camellia sinensis</name>
    <name type="common">Tea plant</name>
    <name type="synonym">Thea sinensis</name>
    <dbReference type="NCBI Taxonomy" id="4442"/>
    <lineage>
        <taxon>Eukaryota</taxon>
        <taxon>Viridiplantae</taxon>
        <taxon>Streptophyta</taxon>
        <taxon>Embryophyta</taxon>
        <taxon>Tracheophyta</taxon>
        <taxon>Spermatophyta</taxon>
        <taxon>Magnoliopsida</taxon>
        <taxon>eudicotyledons</taxon>
        <taxon>Gunneridae</taxon>
        <taxon>Pentapetalae</taxon>
        <taxon>asterids</taxon>
        <taxon>Ericales</taxon>
        <taxon>Theaceae</taxon>
        <taxon>Camellia</taxon>
    </lineage>
</organism>
<name>A0A7J7GHL6_CAMSI</name>
<feature type="compositionally biased region" description="Basic and acidic residues" evidence="1">
    <location>
        <begin position="94"/>
        <end position="103"/>
    </location>
</feature>
<evidence type="ECO:0000313" key="3">
    <source>
        <dbReference type="Proteomes" id="UP000593564"/>
    </source>
</evidence>
<dbReference type="AlphaFoldDB" id="A0A7J7GHL6"/>
<reference evidence="2 3" key="2">
    <citation type="submission" date="2020-07" db="EMBL/GenBank/DDBJ databases">
        <title>Genome assembly of wild tea tree DASZ reveals pedigree and selection history of tea varieties.</title>
        <authorList>
            <person name="Zhang W."/>
        </authorList>
    </citation>
    <scope>NUCLEOTIDE SEQUENCE [LARGE SCALE GENOMIC DNA]</scope>
    <source>
        <strain evidence="3">cv. G240</strain>
        <tissue evidence="2">Leaf</tissue>
    </source>
</reference>
<feature type="region of interest" description="Disordered" evidence="1">
    <location>
        <begin position="94"/>
        <end position="129"/>
    </location>
</feature>
<keyword evidence="3" id="KW-1185">Reference proteome</keyword>
<reference evidence="3" key="1">
    <citation type="journal article" date="2020" name="Nat. Commun.">
        <title>Genome assembly of wild tea tree DASZ reveals pedigree and selection history of tea varieties.</title>
        <authorList>
            <person name="Zhang W."/>
            <person name="Zhang Y."/>
            <person name="Qiu H."/>
            <person name="Guo Y."/>
            <person name="Wan H."/>
            <person name="Zhang X."/>
            <person name="Scossa F."/>
            <person name="Alseekh S."/>
            <person name="Zhang Q."/>
            <person name="Wang P."/>
            <person name="Xu L."/>
            <person name="Schmidt M.H."/>
            <person name="Jia X."/>
            <person name="Li D."/>
            <person name="Zhu A."/>
            <person name="Guo F."/>
            <person name="Chen W."/>
            <person name="Ni D."/>
            <person name="Usadel B."/>
            <person name="Fernie A.R."/>
            <person name="Wen W."/>
        </authorList>
    </citation>
    <scope>NUCLEOTIDE SEQUENCE [LARGE SCALE GENOMIC DNA]</scope>
    <source>
        <strain evidence="3">cv. G240</strain>
    </source>
</reference>
<gene>
    <name evidence="2" type="ORF">HYC85_021154</name>
</gene>
<proteinExistence type="predicted"/>
<protein>
    <submittedName>
        <fullName evidence="2">Uncharacterized protein</fullName>
    </submittedName>
</protein>
<sequence length="255" mass="28935">MSRENHQSITGNLLALSEQLTGGYAGIIIGGSRCHNVEMQYLRISFTRVVPINSFRFSHSHERHHSQASDVNRIYAKLSLWHCNHDQGGFNREDEACTKEVEQRAGPSGRGGKHSSRGDHDGGGFLSLNHSGLVRQHASVPKLLRNEKKKRKKKVQLEGFTSFARHHRHKAATVWEVDPSNLERKYLISSSRVTLLSNMPVPENAKDAAENLKNLLCFFLIPNKNREKKKKKKTSLTLHMDTYTTHQTLISMSYV</sequence>